<keyword evidence="3" id="KW-1185">Reference proteome</keyword>
<evidence type="ECO:0008006" key="4">
    <source>
        <dbReference type="Google" id="ProtNLM"/>
    </source>
</evidence>
<reference evidence="2 3" key="1">
    <citation type="journal article" date="2011" name="Stand. Genomic Sci.">
        <title>Complete genome sequence of Deinococcus maricopensis type strain (LB-34).</title>
        <authorList>
            <person name="Pukall R."/>
            <person name="Zeytun A."/>
            <person name="Lucas S."/>
            <person name="Lapidus A."/>
            <person name="Hammon N."/>
            <person name="Deshpande S."/>
            <person name="Nolan M."/>
            <person name="Cheng J.F."/>
            <person name="Pitluck S."/>
            <person name="Liolios K."/>
            <person name="Pagani I."/>
            <person name="Mikhailova N."/>
            <person name="Ivanova N."/>
            <person name="Mavromatis K."/>
            <person name="Pati A."/>
            <person name="Tapia R."/>
            <person name="Han C."/>
            <person name="Goodwin L."/>
            <person name="Chen A."/>
            <person name="Palaniappan K."/>
            <person name="Land M."/>
            <person name="Hauser L."/>
            <person name="Chang Y.J."/>
            <person name="Jeffries C.D."/>
            <person name="Brambilla E.M."/>
            <person name="Rohde M."/>
            <person name="Goker M."/>
            <person name="Detter J.C."/>
            <person name="Woyke T."/>
            <person name="Bristow J."/>
            <person name="Eisen J.A."/>
            <person name="Markowitz V."/>
            <person name="Hugenholtz P."/>
            <person name="Kyrpides N.C."/>
            <person name="Klenk H.P."/>
        </authorList>
    </citation>
    <scope>NUCLEOTIDE SEQUENCE [LARGE SCALE GENOMIC DNA]</scope>
    <source>
        <strain evidence="3">DSM 21211 / LMG 22137 / NRRL B-23946 / LB-34</strain>
    </source>
</reference>
<dbReference type="STRING" id="709986.Deima_1297"/>
<feature type="chain" id="PRO_5003232429" description="Lipoprotein" evidence="1">
    <location>
        <begin position="19"/>
        <end position="158"/>
    </location>
</feature>
<gene>
    <name evidence="2" type="ordered locus">Deima_1297</name>
</gene>
<name>E8U7A9_DEIML</name>
<evidence type="ECO:0000256" key="1">
    <source>
        <dbReference type="SAM" id="SignalP"/>
    </source>
</evidence>
<dbReference type="Proteomes" id="UP000008635">
    <property type="component" value="Chromosome"/>
</dbReference>
<sequence length="158" mass="16299" precursor="true">MNATPLLFASALLLGACAPTVTSPQGRLVNTTTGQEGAIAFDGTLAPDWTLPTSKPNVTIRLGADVYTGRYTVLDDSATPGPLRLGVTVGASFGNTNSTAYGGSIEAGTRRTAAPRNGNLIAKTPAGQVLTCTFQVDVNRHGIGECQDGRGGRYALQF</sequence>
<protein>
    <recommendedName>
        <fullName evidence="4">Lipoprotein</fullName>
    </recommendedName>
</protein>
<evidence type="ECO:0000313" key="2">
    <source>
        <dbReference type="EMBL" id="ADV66948.1"/>
    </source>
</evidence>
<reference evidence="3" key="2">
    <citation type="submission" date="2011-01" db="EMBL/GenBank/DDBJ databases">
        <title>The complete genome of Deinococcus maricopensis DSM 21211.</title>
        <authorList>
            <consortium name="US DOE Joint Genome Institute (JGI-PGF)"/>
            <person name="Lucas S."/>
            <person name="Copeland A."/>
            <person name="Lapidus A."/>
            <person name="Goodwin L."/>
            <person name="Pitluck S."/>
            <person name="Kyrpides N."/>
            <person name="Mavromatis K."/>
            <person name="Pagani I."/>
            <person name="Ivanova N."/>
            <person name="Ovchinnikova G."/>
            <person name="Zeytun A."/>
            <person name="Detter J.C."/>
            <person name="Han C."/>
            <person name="Land M."/>
            <person name="Hauser L."/>
            <person name="Markowitz V."/>
            <person name="Cheng J.-F."/>
            <person name="Hugenholtz P."/>
            <person name="Woyke T."/>
            <person name="Wu D."/>
            <person name="Pukall R."/>
            <person name="Gehrich-Schroeter G."/>
            <person name="Brambilla E."/>
            <person name="Klenk H.-P."/>
            <person name="Eisen J.A."/>
        </authorList>
    </citation>
    <scope>NUCLEOTIDE SEQUENCE [LARGE SCALE GENOMIC DNA]</scope>
    <source>
        <strain evidence="3">DSM 21211 / LMG 22137 / NRRL B-23946 / LB-34</strain>
    </source>
</reference>
<evidence type="ECO:0000313" key="3">
    <source>
        <dbReference type="Proteomes" id="UP000008635"/>
    </source>
</evidence>
<dbReference type="KEGG" id="dmr:Deima_1297"/>
<proteinExistence type="predicted"/>
<accession>E8U7A9</accession>
<organism evidence="2 3">
    <name type="scientific">Deinococcus maricopensis (strain DSM 21211 / LMG 22137 / NRRL B-23946 / LB-34)</name>
    <dbReference type="NCBI Taxonomy" id="709986"/>
    <lineage>
        <taxon>Bacteria</taxon>
        <taxon>Thermotogati</taxon>
        <taxon>Deinococcota</taxon>
        <taxon>Deinococci</taxon>
        <taxon>Deinococcales</taxon>
        <taxon>Deinococcaceae</taxon>
        <taxon>Deinococcus</taxon>
    </lineage>
</organism>
<dbReference type="RefSeq" id="WP_013556453.1">
    <property type="nucleotide sequence ID" value="NC_014958.1"/>
</dbReference>
<dbReference type="OrthoDB" id="73663at2"/>
<dbReference type="AlphaFoldDB" id="E8U7A9"/>
<dbReference type="HOGENOM" id="CLU_134293_0_0_0"/>
<keyword evidence="1" id="KW-0732">Signal</keyword>
<dbReference type="EMBL" id="CP002454">
    <property type="protein sequence ID" value="ADV66948.1"/>
    <property type="molecule type" value="Genomic_DNA"/>
</dbReference>
<feature type="signal peptide" evidence="1">
    <location>
        <begin position="1"/>
        <end position="18"/>
    </location>
</feature>